<sequence>MTYLEGRIKIGGTNGIKATTVVLGGPVLPPGEPPNPVLLEKTQRPLVVDRVPVQGHVEVEDPAPHLRLSSNDEKNKQAVDMKQSQSVVELEVKVEPEVKAQAGEMVEGEVKLQPEVEMEGVFQADQEVKVPDVEKAEVEMVPELESDQEFNVESEVKVELPLNELQEKDEDQMQHEADTDAGTMTEEQHFNTGEELESRDEPVDDELVDDDNMFEEEVSDMEEMPELRGTFLSQDNELELEEGAEGGRRRNWIEGDKNPVESRASSEQAPEGWRNCPGVQLYGKCYQFFRGPKRAEDAEIFCQTLSSRGHLAAISTQYVHRVLMEMMLRQNGAYTRTWVGGLRYLNTGRFVWLDGSHWSYADWLPGEPNHTANVENCVELLPGGNGLFNDFTCWEPQAFICSY</sequence>
<organism evidence="3 4">
    <name type="scientific">Parambassis ranga</name>
    <name type="common">Indian glassy fish</name>
    <dbReference type="NCBI Taxonomy" id="210632"/>
    <lineage>
        <taxon>Eukaryota</taxon>
        <taxon>Metazoa</taxon>
        <taxon>Chordata</taxon>
        <taxon>Craniata</taxon>
        <taxon>Vertebrata</taxon>
        <taxon>Euteleostomi</taxon>
        <taxon>Actinopterygii</taxon>
        <taxon>Neopterygii</taxon>
        <taxon>Teleostei</taxon>
        <taxon>Neoteleostei</taxon>
        <taxon>Acanthomorphata</taxon>
        <taxon>Ovalentaria</taxon>
        <taxon>Ambassidae</taxon>
        <taxon>Parambassis</taxon>
    </lineage>
</organism>
<dbReference type="InterPro" id="IPR050111">
    <property type="entry name" value="C-type_lectin/snaclec_domain"/>
</dbReference>
<feature type="region of interest" description="Disordered" evidence="1">
    <location>
        <begin position="167"/>
        <end position="204"/>
    </location>
</feature>
<feature type="region of interest" description="Disordered" evidence="1">
    <location>
        <begin position="241"/>
        <end position="272"/>
    </location>
</feature>
<dbReference type="Gene3D" id="3.10.100.10">
    <property type="entry name" value="Mannose-Binding Protein A, subunit A"/>
    <property type="match status" value="1"/>
</dbReference>
<dbReference type="InParanoid" id="A0A6P7HMU7"/>
<gene>
    <name evidence="4" type="primary">LOC114426581</name>
</gene>
<evidence type="ECO:0000313" key="3">
    <source>
        <dbReference type="Proteomes" id="UP000515145"/>
    </source>
</evidence>
<dbReference type="GeneID" id="114426581"/>
<evidence type="ECO:0000313" key="4">
    <source>
        <dbReference type="RefSeq" id="XP_028249889.1"/>
    </source>
</evidence>
<feature type="domain" description="C-type lectin" evidence="2">
    <location>
        <begin position="281"/>
        <end position="402"/>
    </location>
</feature>
<keyword evidence="3" id="KW-1185">Reference proteome</keyword>
<dbReference type="InterPro" id="IPR016187">
    <property type="entry name" value="CTDL_fold"/>
</dbReference>
<dbReference type="InterPro" id="IPR016186">
    <property type="entry name" value="C-type_lectin-like/link_sf"/>
</dbReference>
<name>A0A6P7HMU7_9TELE</name>
<dbReference type="SMART" id="SM00034">
    <property type="entry name" value="CLECT"/>
    <property type="match status" value="1"/>
</dbReference>
<dbReference type="AlphaFoldDB" id="A0A6P7HMU7"/>
<protein>
    <submittedName>
        <fullName evidence="4">Proline-, glutamic acid- and leucine-rich protein 1 isoform X1</fullName>
    </submittedName>
</protein>
<dbReference type="Proteomes" id="UP000515145">
    <property type="component" value="Chromosome 21"/>
</dbReference>
<dbReference type="InterPro" id="IPR001304">
    <property type="entry name" value="C-type_lectin-like"/>
</dbReference>
<dbReference type="SUPFAM" id="SSF56436">
    <property type="entry name" value="C-type lectin-like"/>
    <property type="match status" value="1"/>
</dbReference>
<proteinExistence type="predicted"/>
<evidence type="ECO:0000256" key="1">
    <source>
        <dbReference type="SAM" id="MobiDB-lite"/>
    </source>
</evidence>
<dbReference type="Pfam" id="PF00059">
    <property type="entry name" value="Lectin_C"/>
    <property type="match status" value="1"/>
</dbReference>
<reference evidence="4" key="1">
    <citation type="submission" date="2025-08" db="UniProtKB">
        <authorList>
            <consortium name="RefSeq"/>
        </authorList>
    </citation>
    <scope>IDENTIFICATION</scope>
</reference>
<dbReference type="PANTHER" id="PTHR22803">
    <property type="entry name" value="MANNOSE, PHOSPHOLIPASE, LECTIN RECEPTOR RELATED"/>
    <property type="match status" value="1"/>
</dbReference>
<evidence type="ECO:0000259" key="2">
    <source>
        <dbReference type="PROSITE" id="PS50041"/>
    </source>
</evidence>
<accession>A0A6P7HMU7</accession>
<dbReference type="OrthoDB" id="441660at2759"/>
<feature type="compositionally biased region" description="Basic and acidic residues" evidence="1">
    <location>
        <begin position="245"/>
        <end position="260"/>
    </location>
</feature>
<dbReference type="PROSITE" id="PS50041">
    <property type="entry name" value="C_TYPE_LECTIN_2"/>
    <property type="match status" value="1"/>
</dbReference>
<feature type="compositionally biased region" description="Acidic residues" evidence="1">
    <location>
        <begin position="194"/>
        <end position="204"/>
    </location>
</feature>
<dbReference type="RefSeq" id="XP_028249889.1">
    <property type="nucleotide sequence ID" value="XM_028394088.1"/>
</dbReference>